<dbReference type="OrthoDB" id="9906841at2759"/>
<protein>
    <submittedName>
        <fullName evidence="1">Uncharacterized protein</fullName>
    </submittedName>
</protein>
<keyword evidence="2" id="KW-1185">Reference proteome</keyword>
<reference evidence="1" key="2">
    <citation type="submission" date="2025-09" db="UniProtKB">
        <authorList>
            <consortium name="Ensembl"/>
        </authorList>
    </citation>
    <scope>IDENTIFICATION</scope>
</reference>
<evidence type="ECO:0000313" key="2">
    <source>
        <dbReference type="Proteomes" id="UP000694562"/>
    </source>
</evidence>
<evidence type="ECO:0000313" key="1">
    <source>
        <dbReference type="Ensembl" id="ENSFTIP00000001699.1"/>
    </source>
</evidence>
<dbReference type="AlphaFoldDB" id="A0A8C4TSC8"/>
<dbReference type="Proteomes" id="UP000694562">
    <property type="component" value="Unplaced"/>
</dbReference>
<name>A0A8C4TSC8_FALTI</name>
<dbReference type="Ensembl" id="ENSFTIT00000001785.1">
    <property type="protein sequence ID" value="ENSFTIP00000001699.1"/>
    <property type="gene ID" value="ENSFTIG00000001212.1"/>
</dbReference>
<accession>A0A8C4TSC8</accession>
<reference evidence="1" key="1">
    <citation type="submission" date="2025-08" db="UniProtKB">
        <authorList>
            <consortium name="Ensembl"/>
        </authorList>
    </citation>
    <scope>IDENTIFICATION</scope>
</reference>
<proteinExistence type="predicted"/>
<organism evidence="1 2">
    <name type="scientific">Falco tinnunculus</name>
    <name type="common">Common kestrel</name>
    <dbReference type="NCBI Taxonomy" id="100819"/>
    <lineage>
        <taxon>Eukaryota</taxon>
        <taxon>Metazoa</taxon>
        <taxon>Chordata</taxon>
        <taxon>Craniata</taxon>
        <taxon>Vertebrata</taxon>
        <taxon>Euteleostomi</taxon>
        <taxon>Archelosauria</taxon>
        <taxon>Archosauria</taxon>
        <taxon>Dinosauria</taxon>
        <taxon>Saurischia</taxon>
        <taxon>Theropoda</taxon>
        <taxon>Coelurosauria</taxon>
        <taxon>Aves</taxon>
        <taxon>Neognathae</taxon>
        <taxon>Neoaves</taxon>
        <taxon>Telluraves</taxon>
        <taxon>Australaves</taxon>
        <taxon>Falconiformes</taxon>
        <taxon>Falconidae</taxon>
        <taxon>Falco</taxon>
    </lineage>
</organism>
<sequence>ESFIPPVLPTEANEHVFLAAASAARLPGTSMPASGAMELSPSPQAFVLCSFFSTTFCNPFCLGFITLIFSIKAKGKAPPSHHRPAWLGGPACCLPPRQGSVTYWPLGVMVAWFQSPPMAPSQWSSLSAQRCWSRQCSSSREEGWI</sequence>